<evidence type="ECO:0000313" key="3">
    <source>
        <dbReference type="Proteomes" id="UP001482520"/>
    </source>
</evidence>
<comment type="caution">
    <text evidence="2">The sequence shown here is derived from an EMBL/GenBank/DDBJ whole genome shotgun (WGS) entry which is preliminary data.</text>
</comment>
<feature type="compositionally biased region" description="Basic and acidic residues" evidence="1">
    <location>
        <begin position="16"/>
        <end position="31"/>
    </location>
</feature>
<feature type="compositionally biased region" description="Low complexity" evidence="1">
    <location>
        <begin position="42"/>
        <end position="54"/>
    </location>
</feature>
<evidence type="ECO:0000313" key="2">
    <source>
        <dbReference type="EMBL" id="MEQ7845864.1"/>
    </source>
</evidence>
<evidence type="ECO:0000256" key="1">
    <source>
        <dbReference type="SAM" id="MobiDB-lite"/>
    </source>
</evidence>
<protein>
    <submittedName>
        <fullName evidence="2">Uncharacterized protein</fullName>
    </submittedName>
</protein>
<sequence length="54" mass="6344">MYPLNDHLARAQVTSRLDEAQRQRRGHELARVHRRSRRAERAVQQARTALARAL</sequence>
<dbReference type="RefSeq" id="WP_165699037.1">
    <property type="nucleotide sequence ID" value="NZ_BAAAMM010000001.1"/>
</dbReference>
<reference evidence="2 3" key="1">
    <citation type="submission" date="2024-02" db="EMBL/GenBank/DDBJ databases">
        <title>Full genome sequence of Nocardioides kribbensis.</title>
        <authorList>
            <person name="Poletto B.L."/>
            <person name="Silva G."/>
            <person name="Galante D."/>
            <person name="Campos K.R."/>
            <person name="Santos M.B.N."/>
            <person name="Sacchi C.T."/>
        </authorList>
    </citation>
    <scope>NUCLEOTIDE SEQUENCE [LARGE SCALE GENOMIC DNA]</scope>
    <source>
        <strain evidence="2 3">O4R</strain>
    </source>
</reference>
<keyword evidence="3" id="KW-1185">Reference proteome</keyword>
<proteinExistence type="predicted"/>
<accession>A0ABV1NTP8</accession>
<gene>
    <name evidence="2" type="ORF">V6R90_01145</name>
</gene>
<feature type="region of interest" description="Disordered" evidence="1">
    <location>
        <begin position="1"/>
        <end position="54"/>
    </location>
</feature>
<dbReference type="Proteomes" id="UP001482520">
    <property type="component" value="Unassembled WGS sequence"/>
</dbReference>
<name>A0ABV1NTP8_9ACTN</name>
<organism evidence="2 3">
    <name type="scientific">Nocardioides kribbensis</name>
    <dbReference type="NCBI Taxonomy" id="305517"/>
    <lineage>
        <taxon>Bacteria</taxon>
        <taxon>Bacillati</taxon>
        <taxon>Actinomycetota</taxon>
        <taxon>Actinomycetes</taxon>
        <taxon>Propionibacteriales</taxon>
        <taxon>Nocardioidaceae</taxon>
        <taxon>Nocardioides</taxon>
    </lineage>
</organism>
<dbReference type="EMBL" id="JBEGDP010000001">
    <property type="protein sequence ID" value="MEQ7845864.1"/>
    <property type="molecule type" value="Genomic_DNA"/>
</dbReference>